<dbReference type="SUPFAM" id="SSF103473">
    <property type="entry name" value="MFS general substrate transporter"/>
    <property type="match status" value="1"/>
</dbReference>
<dbReference type="GO" id="GO:0022857">
    <property type="term" value="F:transmembrane transporter activity"/>
    <property type="evidence" value="ECO:0007669"/>
    <property type="project" value="InterPro"/>
</dbReference>
<accession>A0A210PI58</accession>
<dbReference type="Pfam" id="PF07690">
    <property type="entry name" value="MFS_1"/>
    <property type="match status" value="1"/>
</dbReference>
<dbReference type="InterPro" id="IPR036259">
    <property type="entry name" value="MFS_trans_sf"/>
</dbReference>
<comment type="caution">
    <text evidence="7">The sequence shown here is derived from an EMBL/GenBank/DDBJ whole genome shotgun (WGS) entry which is preliminary data.</text>
</comment>
<reference evidence="7 8" key="1">
    <citation type="journal article" date="2017" name="Nat. Ecol. Evol.">
        <title>Scallop genome provides insights into evolution of bilaterian karyotype and development.</title>
        <authorList>
            <person name="Wang S."/>
            <person name="Zhang J."/>
            <person name="Jiao W."/>
            <person name="Li J."/>
            <person name="Xun X."/>
            <person name="Sun Y."/>
            <person name="Guo X."/>
            <person name="Huan P."/>
            <person name="Dong B."/>
            <person name="Zhang L."/>
            <person name="Hu X."/>
            <person name="Sun X."/>
            <person name="Wang J."/>
            <person name="Zhao C."/>
            <person name="Wang Y."/>
            <person name="Wang D."/>
            <person name="Huang X."/>
            <person name="Wang R."/>
            <person name="Lv J."/>
            <person name="Li Y."/>
            <person name="Zhang Z."/>
            <person name="Liu B."/>
            <person name="Lu W."/>
            <person name="Hui Y."/>
            <person name="Liang J."/>
            <person name="Zhou Z."/>
            <person name="Hou R."/>
            <person name="Li X."/>
            <person name="Liu Y."/>
            <person name="Li H."/>
            <person name="Ning X."/>
            <person name="Lin Y."/>
            <person name="Zhao L."/>
            <person name="Xing Q."/>
            <person name="Dou J."/>
            <person name="Li Y."/>
            <person name="Mao J."/>
            <person name="Guo H."/>
            <person name="Dou H."/>
            <person name="Li T."/>
            <person name="Mu C."/>
            <person name="Jiang W."/>
            <person name="Fu Q."/>
            <person name="Fu X."/>
            <person name="Miao Y."/>
            <person name="Liu J."/>
            <person name="Yu Q."/>
            <person name="Li R."/>
            <person name="Liao H."/>
            <person name="Li X."/>
            <person name="Kong Y."/>
            <person name="Jiang Z."/>
            <person name="Chourrout D."/>
            <person name="Li R."/>
            <person name="Bao Z."/>
        </authorList>
    </citation>
    <scope>NUCLEOTIDE SEQUENCE [LARGE SCALE GENOMIC DNA]</scope>
    <source>
        <strain evidence="7 8">PY_sf001</strain>
    </source>
</reference>
<feature type="transmembrane region" description="Helical" evidence="5">
    <location>
        <begin position="241"/>
        <end position="262"/>
    </location>
</feature>
<feature type="transmembrane region" description="Helical" evidence="5">
    <location>
        <begin position="338"/>
        <end position="360"/>
    </location>
</feature>
<dbReference type="InterPro" id="IPR020846">
    <property type="entry name" value="MFS_dom"/>
</dbReference>
<dbReference type="PANTHER" id="PTHR23507">
    <property type="entry name" value="ZGC:174356"/>
    <property type="match status" value="1"/>
</dbReference>
<dbReference type="Proteomes" id="UP000242188">
    <property type="component" value="Unassembled WGS sequence"/>
</dbReference>
<dbReference type="GO" id="GO:0016020">
    <property type="term" value="C:membrane"/>
    <property type="evidence" value="ECO:0007669"/>
    <property type="project" value="UniProtKB-SubCell"/>
</dbReference>
<evidence type="ECO:0000256" key="4">
    <source>
        <dbReference type="ARBA" id="ARBA00023136"/>
    </source>
</evidence>
<keyword evidence="3 5" id="KW-1133">Transmembrane helix</keyword>
<dbReference type="EMBL" id="NEDP02076666">
    <property type="protein sequence ID" value="OWF36163.1"/>
    <property type="molecule type" value="Genomic_DNA"/>
</dbReference>
<dbReference type="PROSITE" id="PS00216">
    <property type="entry name" value="SUGAR_TRANSPORT_1"/>
    <property type="match status" value="1"/>
</dbReference>
<sequence length="498" mass="54917">MNNVTMTSEGSSDYAPLLGEDLVDLPSPSPSPSAEAPPIARPQLVCTYIIEITLSMYMVSSVLTIPINQFYVYNEVAKSYGIPNYIQNKDASICDKKNDSEAADVFNNIQKEASEQLMYMSFLSSFTAVIPTFFLGYISDRFGRKVSFLITLIGLFLHQLVYIIVFYLEAPLPYLCIGCALEGVTGYISCALMTAFIMLADVTSPGKQRGFRIALMEGSLASSAALAVMGGGFWIKYSGFLIPMLCSTALCAVTILVWLVVVPETRPFRENHSHRGMSLNSIKRCFVFYYEKTSQNRRGKMSVVLVILLTAATCLVSKSNVVTLFLLGQPFCWSEVHISVVSSLQILINWIAGITFLRLIQRVMQDVSLLSFGCFMGMVAMIPLALAQQNWMIYLYMVIGTFSVLVLPISRSILSKMVSPEEQGALFAGIAAMEHLVSGCGVLLFGEIYKDTVTFFPGLVFFVIAGLILLSLILSGLLHVWIKRGHGKELEISVVKES</sequence>
<evidence type="ECO:0000313" key="8">
    <source>
        <dbReference type="Proteomes" id="UP000242188"/>
    </source>
</evidence>
<evidence type="ECO:0000313" key="7">
    <source>
        <dbReference type="EMBL" id="OWF36163.1"/>
    </source>
</evidence>
<feature type="domain" description="Major facilitator superfamily (MFS) profile" evidence="6">
    <location>
        <begin position="48"/>
        <end position="483"/>
    </location>
</feature>
<evidence type="ECO:0000259" key="6">
    <source>
        <dbReference type="PROSITE" id="PS50850"/>
    </source>
</evidence>
<feature type="transmembrane region" description="Helical" evidence="5">
    <location>
        <begin position="302"/>
        <end position="326"/>
    </location>
</feature>
<gene>
    <name evidence="7" type="ORF">KP79_PYT10007</name>
</gene>
<feature type="transmembrane region" description="Helical" evidence="5">
    <location>
        <begin position="146"/>
        <end position="166"/>
    </location>
</feature>
<dbReference type="InterPro" id="IPR011701">
    <property type="entry name" value="MFS"/>
</dbReference>
<dbReference type="InterPro" id="IPR005829">
    <property type="entry name" value="Sugar_transporter_CS"/>
</dbReference>
<evidence type="ECO:0000256" key="3">
    <source>
        <dbReference type="ARBA" id="ARBA00022989"/>
    </source>
</evidence>
<feature type="transmembrane region" description="Helical" evidence="5">
    <location>
        <begin position="426"/>
        <end position="449"/>
    </location>
</feature>
<evidence type="ECO:0000256" key="2">
    <source>
        <dbReference type="ARBA" id="ARBA00022692"/>
    </source>
</evidence>
<name>A0A210PI58_MIZYE</name>
<dbReference type="AlphaFoldDB" id="A0A210PI58"/>
<organism evidence="7 8">
    <name type="scientific">Mizuhopecten yessoensis</name>
    <name type="common">Japanese scallop</name>
    <name type="synonym">Patinopecten yessoensis</name>
    <dbReference type="NCBI Taxonomy" id="6573"/>
    <lineage>
        <taxon>Eukaryota</taxon>
        <taxon>Metazoa</taxon>
        <taxon>Spiralia</taxon>
        <taxon>Lophotrochozoa</taxon>
        <taxon>Mollusca</taxon>
        <taxon>Bivalvia</taxon>
        <taxon>Autobranchia</taxon>
        <taxon>Pteriomorphia</taxon>
        <taxon>Pectinida</taxon>
        <taxon>Pectinoidea</taxon>
        <taxon>Pectinidae</taxon>
        <taxon>Mizuhopecten</taxon>
    </lineage>
</organism>
<comment type="subcellular location">
    <subcellularLocation>
        <location evidence="1">Membrane</location>
        <topology evidence="1">Multi-pass membrane protein</topology>
    </subcellularLocation>
</comment>
<dbReference type="PANTHER" id="PTHR23507:SF1">
    <property type="entry name" value="FI18259P1-RELATED"/>
    <property type="match status" value="1"/>
</dbReference>
<proteinExistence type="predicted"/>
<keyword evidence="2 5" id="KW-0812">Transmembrane</keyword>
<keyword evidence="4 5" id="KW-0472">Membrane</keyword>
<feature type="transmembrane region" description="Helical" evidence="5">
    <location>
        <begin position="172"/>
        <end position="199"/>
    </location>
</feature>
<evidence type="ECO:0000256" key="5">
    <source>
        <dbReference type="SAM" id="Phobius"/>
    </source>
</evidence>
<dbReference type="OrthoDB" id="3026777at2759"/>
<feature type="transmembrane region" description="Helical" evidence="5">
    <location>
        <begin position="117"/>
        <end position="139"/>
    </location>
</feature>
<feature type="transmembrane region" description="Helical" evidence="5">
    <location>
        <begin position="393"/>
        <end position="414"/>
    </location>
</feature>
<dbReference type="PROSITE" id="PS50850">
    <property type="entry name" value="MFS"/>
    <property type="match status" value="1"/>
</dbReference>
<protein>
    <submittedName>
        <fullName evidence="7">Solute carrier family 46 member 3</fullName>
    </submittedName>
</protein>
<feature type="transmembrane region" description="Helical" evidence="5">
    <location>
        <begin position="367"/>
        <end position="387"/>
    </location>
</feature>
<feature type="transmembrane region" description="Helical" evidence="5">
    <location>
        <begin position="455"/>
        <end position="482"/>
    </location>
</feature>
<evidence type="ECO:0000256" key="1">
    <source>
        <dbReference type="ARBA" id="ARBA00004141"/>
    </source>
</evidence>
<feature type="transmembrane region" description="Helical" evidence="5">
    <location>
        <begin position="211"/>
        <end position="235"/>
    </location>
</feature>
<keyword evidence="8" id="KW-1185">Reference proteome</keyword>
<dbReference type="Gene3D" id="1.20.1250.20">
    <property type="entry name" value="MFS general substrate transporter like domains"/>
    <property type="match status" value="1"/>
</dbReference>